<evidence type="ECO:0000313" key="3">
    <source>
        <dbReference type="Proteomes" id="UP000255425"/>
    </source>
</evidence>
<feature type="transmembrane region" description="Helical" evidence="1">
    <location>
        <begin position="93"/>
        <end position="111"/>
    </location>
</feature>
<evidence type="ECO:0000313" key="2">
    <source>
        <dbReference type="EMBL" id="SUM72084.1"/>
    </source>
</evidence>
<dbReference type="EMBL" id="UHDZ01000001">
    <property type="protein sequence ID" value="SUM72084.1"/>
    <property type="molecule type" value="Genomic_DNA"/>
</dbReference>
<sequence length="118" mass="13333">MTVFQWIFSVLALWIGASLFLTLGLIIAQLNDIQKACSFANLLNITLAILGGLWFPVYTFPDWLQSISKRMPTYYLKQLALDLGQDKGVNIEAFGFLILYSIIFLSIALIINKKRDVS</sequence>
<evidence type="ECO:0000256" key="1">
    <source>
        <dbReference type="SAM" id="Phobius"/>
    </source>
</evidence>
<organism evidence="2 3">
    <name type="scientific">Staphylococcus saccharolyticus</name>
    <dbReference type="NCBI Taxonomy" id="33028"/>
    <lineage>
        <taxon>Bacteria</taxon>
        <taxon>Bacillati</taxon>
        <taxon>Bacillota</taxon>
        <taxon>Bacilli</taxon>
        <taxon>Bacillales</taxon>
        <taxon>Staphylococcaceae</taxon>
        <taxon>Staphylococcus</taxon>
    </lineage>
</organism>
<dbReference type="AlphaFoldDB" id="A0A380H4G9"/>
<keyword evidence="3" id="KW-1185">Reference proteome</keyword>
<dbReference type="InterPro" id="IPR051784">
    <property type="entry name" value="Nod_factor_ABC_transporter"/>
</dbReference>
<keyword evidence="1" id="KW-0812">Transmembrane</keyword>
<dbReference type="PRINTS" id="PR00164">
    <property type="entry name" value="ABC2TRNSPORT"/>
</dbReference>
<name>A0A380H4G9_9STAP</name>
<dbReference type="GO" id="GO:0140359">
    <property type="term" value="F:ABC-type transporter activity"/>
    <property type="evidence" value="ECO:0007669"/>
    <property type="project" value="InterPro"/>
</dbReference>
<dbReference type="GO" id="GO:0043190">
    <property type="term" value="C:ATP-binding cassette (ABC) transporter complex"/>
    <property type="evidence" value="ECO:0007669"/>
    <property type="project" value="InterPro"/>
</dbReference>
<gene>
    <name evidence="2" type="ORF">NCTC11807_01733</name>
</gene>
<dbReference type="InterPro" id="IPR000412">
    <property type="entry name" value="ABC_2_transport"/>
</dbReference>
<feature type="transmembrane region" description="Helical" evidence="1">
    <location>
        <begin position="39"/>
        <end position="60"/>
    </location>
</feature>
<proteinExistence type="predicted"/>
<dbReference type="Proteomes" id="UP000255425">
    <property type="component" value="Unassembled WGS sequence"/>
</dbReference>
<reference evidence="2 3" key="1">
    <citation type="submission" date="2018-06" db="EMBL/GenBank/DDBJ databases">
        <authorList>
            <consortium name="Pathogen Informatics"/>
            <person name="Doyle S."/>
        </authorList>
    </citation>
    <scope>NUCLEOTIDE SEQUENCE [LARGE SCALE GENOMIC DNA]</scope>
    <source>
        <strain evidence="2 3">NCTC11807</strain>
    </source>
</reference>
<keyword evidence="1" id="KW-0472">Membrane</keyword>
<accession>A0A380H4G9</accession>
<protein>
    <submittedName>
        <fullName evidence="2">ABC transporter permease</fullName>
    </submittedName>
</protein>
<dbReference type="PANTHER" id="PTHR43229:SF2">
    <property type="entry name" value="NODULATION PROTEIN J"/>
    <property type="match status" value="1"/>
</dbReference>
<keyword evidence="1" id="KW-1133">Transmembrane helix</keyword>
<feature type="transmembrane region" description="Helical" evidence="1">
    <location>
        <begin position="6"/>
        <end position="27"/>
    </location>
</feature>
<dbReference type="PANTHER" id="PTHR43229">
    <property type="entry name" value="NODULATION PROTEIN J"/>
    <property type="match status" value="1"/>
</dbReference>